<dbReference type="Gene3D" id="1.10.510.10">
    <property type="entry name" value="Transferase(Phosphotransferase) domain 1"/>
    <property type="match status" value="1"/>
</dbReference>
<proteinExistence type="predicted"/>
<dbReference type="PANTHER" id="PTHR47987">
    <property type="entry name" value="OS08G0249100 PROTEIN"/>
    <property type="match status" value="1"/>
</dbReference>
<feature type="region of interest" description="Disordered" evidence="1">
    <location>
        <begin position="160"/>
        <end position="181"/>
    </location>
</feature>
<protein>
    <submittedName>
        <fullName evidence="2">Receptor-like cytosolic serine/threonine-protein</fullName>
    </submittedName>
</protein>
<evidence type="ECO:0000313" key="3">
    <source>
        <dbReference type="Proteomes" id="UP000743370"/>
    </source>
</evidence>
<dbReference type="AlphaFoldDB" id="A0A8T0K6H9"/>
<dbReference type="Proteomes" id="UP000743370">
    <property type="component" value="Unassembled WGS sequence"/>
</dbReference>
<keyword evidence="2" id="KW-0675">Receptor</keyword>
<dbReference type="InterPro" id="IPR046958">
    <property type="entry name" value="RBK1/2/STUNTED"/>
</dbReference>
<comment type="caution">
    <text evidence="2">The sequence shown here is derived from an EMBL/GenBank/DDBJ whole genome shotgun (WGS) entry which is preliminary data.</text>
</comment>
<accession>A0A8T0K6H9</accession>
<dbReference type="EMBL" id="JABFOF010000006">
    <property type="protein sequence ID" value="KAG2394849.1"/>
    <property type="molecule type" value="Genomic_DNA"/>
</dbReference>
<name>A0A8T0K6H9_PHAAN</name>
<organism evidence="2 3">
    <name type="scientific">Phaseolus angularis</name>
    <name type="common">Azuki bean</name>
    <name type="synonym">Vigna angularis</name>
    <dbReference type="NCBI Taxonomy" id="3914"/>
    <lineage>
        <taxon>Eukaryota</taxon>
        <taxon>Viridiplantae</taxon>
        <taxon>Streptophyta</taxon>
        <taxon>Embryophyta</taxon>
        <taxon>Tracheophyta</taxon>
        <taxon>Spermatophyta</taxon>
        <taxon>Magnoliopsida</taxon>
        <taxon>eudicotyledons</taxon>
        <taxon>Gunneridae</taxon>
        <taxon>Pentapetalae</taxon>
        <taxon>rosids</taxon>
        <taxon>fabids</taxon>
        <taxon>Fabales</taxon>
        <taxon>Fabaceae</taxon>
        <taxon>Papilionoideae</taxon>
        <taxon>50 kb inversion clade</taxon>
        <taxon>NPAAA clade</taxon>
        <taxon>indigoferoid/millettioid clade</taxon>
        <taxon>Phaseoleae</taxon>
        <taxon>Vigna</taxon>
    </lineage>
</organism>
<evidence type="ECO:0000256" key="1">
    <source>
        <dbReference type="SAM" id="MobiDB-lite"/>
    </source>
</evidence>
<evidence type="ECO:0000313" key="2">
    <source>
        <dbReference type="EMBL" id="KAG2394849.1"/>
    </source>
</evidence>
<reference evidence="2 3" key="1">
    <citation type="submission" date="2020-05" db="EMBL/GenBank/DDBJ databases">
        <title>Vigna angularis (adzuki bean) Var. LongXiaoDou No. 4 denovo assembly.</title>
        <authorList>
            <person name="Xiang H."/>
        </authorList>
    </citation>
    <scope>NUCLEOTIDE SEQUENCE [LARGE SCALE GENOMIC DNA]</scope>
    <source>
        <tissue evidence="2">Leaf</tissue>
    </source>
</reference>
<sequence>MLHMLITLERQRLTKLCFDQAKPLLDAKLVKEMVDPRLGANYDLAKMKCCMATTSLCIHHMSCKRPYMDQVSQRLRNLPSEEVVNTIDEVEKKEMASVNDWLHLNSEFEAGKDKGIRDCKVKKDCENGEGFGGGEGKETRDCKVTKGYENGEIETRRLKMKKSRGEDEYGNSIEDERRRDGDGSDFVRWCLYGGECLGLRKSTFEVASSQTTNRFILDGSRLLGWRQIELRLVLCNFGWQ</sequence>
<dbReference type="PANTHER" id="PTHR47987:SF9">
    <property type="entry name" value="RECEPTOR-LIKE CYTOSOLIC SERINE_THREONINE-KINASE"/>
    <property type="match status" value="1"/>
</dbReference>
<gene>
    <name evidence="2" type="ORF">HKW66_Vig0077760</name>
</gene>